<proteinExistence type="predicted"/>
<organism evidence="1 2">
    <name type="scientific">Pseudomonas syringae pv. atrofaciens</name>
    <dbReference type="NCBI Taxonomy" id="192087"/>
    <lineage>
        <taxon>Bacteria</taxon>
        <taxon>Pseudomonadati</taxon>
        <taxon>Pseudomonadota</taxon>
        <taxon>Gammaproteobacteria</taxon>
        <taxon>Pseudomonadales</taxon>
        <taxon>Pseudomonadaceae</taxon>
        <taxon>Pseudomonas</taxon>
        <taxon>Pseudomonas syringae</taxon>
    </lineage>
</organism>
<name>A0AAD0ICS0_PSESX</name>
<accession>A0AAD0ICS0</accession>
<dbReference type="EMBL" id="CP028490">
    <property type="protein sequence ID" value="AVX26353.1"/>
    <property type="molecule type" value="Genomic_DNA"/>
</dbReference>
<dbReference type="AlphaFoldDB" id="A0AAD0ICS0"/>
<reference evidence="1 2" key="1">
    <citation type="submission" date="2018-04" db="EMBL/GenBank/DDBJ databases">
        <authorList>
            <person name="Cha J.-S."/>
        </authorList>
    </citation>
    <scope>NUCLEOTIDE SEQUENCE [LARGE SCALE GENOMIC DNA]</scope>
    <source>
        <strain evidence="1 2">LMG5095</strain>
    </source>
</reference>
<dbReference type="InterPro" id="IPR027417">
    <property type="entry name" value="P-loop_NTPase"/>
</dbReference>
<dbReference type="SUPFAM" id="SSF52540">
    <property type="entry name" value="P-loop containing nucleoside triphosphate hydrolases"/>
    <property type="match status" value="1"/>
</dbReference>
<gene>
    <name evidence="1" type="ORF">DA456_24805</name>
</gene>
<evidence type="ECO:0000313" key="2">
    <source>
        <dbReference type="Proteomes" id="UP000240475"/>
    </source>
</evidence>
<evidence type="ECO:0000313" key="1">
    <source>
        <dbReference type="EMBL" id="AVX26353.1"/>
    </source>
</evidence>
<sequence>MNELVAALLATVPSDGSSIGNHSLLEQLKVQFPHLRDEFYWQTREALIGQGVLQAGKGRGGSVRRTDVEIPPASAWVQFLRSYGPSSSNLAMFDEYVSKALAHAGVEPIILSTPLLEDMVRHIESKASGSILIAGTAGDGKTYHCRALWERIGGDPKAWSVKGNVKELHLADGRLAVFIKDLSELNGEESDLPLRRMERSVLEGDDSEVVILAANHGQILDRLRDLGRRQERDHPLRKPLQERFLQAGPAPERLTVFDLSRSTSRKTLDEVATAVAGHPEWGNCKRCALQADGKVCPIDENRRRLLGEVDGGQLSRRLGDLVEIARHNGLHLPIRDLLALCSNMILGCSDAKQAKDNLLTCADVAKIQEGGNLGVASVYANAFGANLLKRRTSGRPIFKAMSSFGVGDESTNAADGLLVYGKDDLRLQADFDRLVAIDPIYGATTAFRAAQNSYLEGYEGARLEGEAAEFIAMLEDQRRRLFFTLPDGEIGYPHWSMTAFCFAGDYLEIIEALKGQKPVSEIVRGRLTKGLNRVLTGLLLENEDRIFIASSGGFTQSRVSVLCDHETFSRRQGGVGMAIKLVEDTGRPRLDVSLAAGPGNSVAFDLTPIRHEFLSRVAEGALPASFSNECLEDLLAFKAKLLRKAEIVKKASLAEDDDEVGGETAMLTLNFIDIEPGGRGFSRPVTVRISE</sequence>
<dbReference type="Proteomes" id="UP000240475">
    <property type="component" value="Chromosome"/>
</dbReference>
<protein>
    <submittedName>
        <fullName evidence="1">Uncharacterized protein</fullName>
    </submittedName>
</protein>
<dbReference type="RefSeq" id="WP_029571571.1">
    <property type="nucleotide sequence ID" value="NZ_CP028490.1"/>
</dbReference>